<gene>
    <name evidence="2" type="ORF">AVDCRST_MAG59-4635</name>
</gene>
<name>A0A6J4VJ58_9BACT</name>
<reference evidence="2" key="1">
    <citation type="submission" date="2020-02" db="EMBL/GenBank/DDBJ databases">
        <authorList>
            <person name="Meier V. D."/>
        </authorList>
    </citation>
    <scope>NUCLEOTIDE SEQUENCE</scope>
    <source>
        <strain evidence="2">AVDCRST_MAG59</strain>
    </source>
</reference>
<organism evidence="2">
    <name type="scientific">uncultured Thermomicrobiales bacterium</name>
    <dbReference type="NCBI Taxonomy" id="1645740"/>
    <lineage>
        <taxon>Bacteria</taxon>
        <taxon>Pseudomonadati</taxon>
        <taxon>Thermomicrobiota</taxon>
        <taxon>Thermomicrobia</taxon>
        <taxon>Thermomicrobiales</taxon>
        <taxon>environmental samples</taxon>
    </lineage>
</organism>
<feature type="region of interest" description="Disordered" evidence="1">
    <location>
        <begin position="1"/>
        <end position="402"/>
    </location>
</feature>
<feature type="compositionally biased region" description="Basic and acidic residues" evidence="1">
    <location>
        <begin position="263"/>
        <end position="282"/>
    </location>
</feature>
<dbReference type="EMBL" id="CADCWF010000339">
    <property type="protein sequence ID" value="CAA9580205.1"/>
    <property type="molecule type" value="Genomic_DNA"/>
</dbReference>
<proteinExistence type="predicted"/>
<feature type="compositionally biased region" description="Basic and acidic residues" evidence="1">
    <location>
        <begin position="50"/>
        <end position="66"/>
    </location>
</feature>
<accession>A0A6J4VJ58</accession>
<dbReference type="GO" id="GO:0016787">
    <property type="term" value="F:hydrolase activity"/>
    <property type="evidence" value="ECO:0007669"/>
    <property type="project" value="UniProtKB-KW"/>
</dbReference>
<protein>
    <submittedName>
        <fullName evidence="2">Hydrolase</fullName>
    </submittedName>
</protein>
<sequence>GCGSGAAGNDRRDHAGGGRRPARPARAPGVGLPGGPHQRHRCRAAGLARGRGDPDRPRRDGGDRAHPGRQGRRPDGAPPGRHGRPADRRGERGRLCLAHPRGDARLRPRRPHRDPAGDGAGALRAARRVRRHGQAALPAGGGDAARRRQADDRRRRPRRPGRRRRLRPPHQPGRPARHRRGPAGTGDGRRRPLPGGDPGQGRSRGPAPGLRRPDRRRRPDRGGVADAGCAGGRPDRVGGRLGLRLPRRRRLQRDPRHRRAARHGADLHRREPRPAGAADRRGGARRRGRAAGGGDRRVHPWLPSHGQRPGDDGTGEGGRNRGGWRRQGGRRAADDGGRGLQLLPGAGTRQLLLRRQSERGARPGLGSPPPAVRPRRGGNGGRHRGADADDAALPGGRRGRGV</sequence>
<dbReference type="AlphaFoldDB" id="A0A6J4VJ58"/>
<feature type="non-terminal residue" evidence="2">
    <location>
        <position position="402"/>
    </location>
</feature>
<feature type="compositionally biased region" description="Low complexity" evidence="1">
    <location>
        <begin position="200"/>
        <end position="210"/>
    </location>
</feature>
<feature type="compositionally biased region" description="Basic residues" evidence="1">
    <location>
        <begin position="245"/>
        <end position="262"/>
    </location>
</feature>
<feature type="compositionally biased region" description="Basic and acidic residues" evidence="1">
    <location>
        <begin position="84"/>
        <end position="106"/>
    </location>
</feature>
<feature type="non-terminal residue" evidence="2">
    <location>
        <position position="1"/>
    </location>
</feature>
<evidence type="ECO:0000256" key="1">
    <source>
        <dbReference type="SAM" id="MobiDB-lite"/>
    </source>
</evidence>
<keyword evidence="2" id="KW-0378">Hydrolase</keyword>
<evidence type="ECO:0000313" key="2">
    <source>
        <dbReference type="EMBL" id="CAA9580205.1"/>
    </source>
</evidence>
<feature type="compositionally biased region" description="Basic residues" evidence="1">
    <location>
        <begin position="155"/>
        <end position="168"/>
    </location>
</feature>
<feature type="compositionally biased region" description="Basic and acidic residues" evidence="1">
    <location>
        <begin position="144"/>
        <end position="154"/>
    </location>
</feature>